<dbReference type="Proteomes" id="UP000626786">
    <property type="component" value="Unassembled WGS sequence"/>
</dbReference>
<protein>
    <submittedName>
        <fullName evidence="2">Sensor domain-containing diguanylate cyclase</fullName>
    </submittedName>
</protein>
<sequence length="615" mass="70039">MNTHEMTIYKMKSAIFELFSSPSSRPPLQKNLAALKKSFMNCFEIEFAEILLYENNRFVPIHEPGKAYIHSGIAEEQMTAINPLFRASFLSQNEEGRTYADDSLIIRDKKLVPLGAILFEASEKWNDFALSPSLKELKTVLGSYFGQEIQMELITEQEKTYRRLFEMAELFNSTMETNIILDAMLKAVTGSFEGYDIQLLLSQDQRGLSKDYRLFNYSNERTSAVEAFLSGELTLEKNIENGVNLLNAPIRGRQGIYGVVQIIASVATDFTRTQKDFIRMITNAAGIALENASLYDQSHRLVNDLQLVNEAARKLNNNLTLDEVISYLKIQFMKAFDPDEMAFVFYKENNTYTISTHSTDYFHEDIGEQMVMPIVKHFMRSQETIFDGAESVGSDYFKSRIALPITNREDMLGFVILLHKEEYYFSFDNFKLMRSLISHSSLAISNILLRDQLQELVDKDNLTKLFTRKYLDEIVVSDIEQGRTGVFILLDVDDFKMVNDAYGHKAGDEVLQQISDHITDRIDGIGIASRWGGEEIAIYLPSVSCKEGVKLARSLVDSIPSKTEPRVTVSMGLTCSDEIMIKSYNEIFQKTDKAMYSAKKEGKNRLVINKATSTQ</sequence>
<dbReference type="InterPro" id="IPR000160">
    <property type="entry name" value="GGDEF_dom"/>
</dbReference>
<dbReference type="InterPro" id="IPR029016">
    <property type="entry name" value="GAF-like_dom_sf"/>
</dbReference>
<proteinExistence type="predicted"/>
<dbReference type="PROSITE" id="PS50887">
    <property type="entry name" value="GGDEF"/>
    <property type="match status" value="1"/>
</dbReference>
<reference evidence="2 3" key="1">
    <citation type="submission" date="2020-08" db="EMBL/GenBank/DDBJ databases">
        <title>A Genomic Blueprint of the Chicken Gut Microbiome.</title>
        <authorList>
            <person name="Gilroy R."/>
            <person name="Ravi A."/>
            <person name="Getino M."/>
            <person name="Pursley I."/>
            <person name="Horton D.L."/>
            <person name="Alikhan N.-F."/>
            <person name="Baker D."/>
            <person name="Gharbi K."/>
            <person name="Hall N."/>
            <person name="Watson M."/>
            <person name="Adriaenssens E.M."/>
            <person name="Foster-Nyarko E."/>
            <person name="Jarju S."/>
            <person name="Secka A."/>
            <person name="Antonio M."/>
            <person name="Oren A."/>
            <person name="Chaudhuri R."/>
            <person name="La Ragione R.M."/>
            <person name="Hildebrand F."/>
            <person name="Pallen M.J."/>
        </authorList>
    </citation>
    <scope>NUCLEOTIDE SEQUENCE [LARGE SCALE GENOMIC DNA]</scope>
    <source>
        <strain evidence="2 3">Sa2YVA2</strain>
    </source>
</reference>
<dbReference type="InterPro" id="IPR050469">
    <property type="entry name" value="Diguanylate_Cyclase"/>
</dbReference>
<accession>A0ABR8U8G9</accession>
<dbReference type="SUPFAM" id="SSF55781">
    <property type="entry name" value="GAF domain-like"/>
    <property type="match status" value="2"/>
</dbReference>
<dbReference type="InterPro" id="IPR029787">
    <property type="entry name" value="Nucleotide_cyclase"/>
</dbReference>
<dbReference type="CDD" id="cd01949">
    <property type="entry name" value="GGDEF"/>
    <property type="match status" value="1"/>
</dbReference>
<dbReference type="PANTHER" id="PTHR45138">
    <property type="entry name" value="REGULATORY COMPONENTS OF SENSORY TRANSDUCTION SYSTEM"/>
    <property type="match status" value="1"/>
</dbReference>
<dbReference type="RefSeq" id="WP_191694019.1">
    <property type="nucleotide sequence ID" value="NZ_JACSQN010000005.1"/>
</dbReference>
<dbReference type="SMART" id="SM00267">
    <property type="entry name" value="GGDEF"/>
    <property type="match status" value="1"/>
</dbReference>
<name>A0ABR8U8G9_9BACL</name>
<feature type="domain" description="GGDEF" evidence="1">
    <location>
        <begin position="483"/>
        <end position="611"/>
    </location>
</feature>
<evidence type="ECO:0000313" key="3">
    <source>
        <dbReference type="Proteomes" id="UP000626786"/>
    </source>
</evidence>
<dbReference type="Gene3D" id="3.30.450.40">
    <property type="match status" value="2"/>
</dbReference>
<gene>
    <name evidence="2" type="ORF">H9649_07005</name>
</gene>
<dbReference type="SUPFAM" id="SSF55073">
    <property type="entry name" value="Nucleotide cyclase"/>
    <property type="match status" value="1"/>
</dbReference>
<organism evidence="2 3">
    <name type="scientific">Sporosarcina quadrami</name>
    <dbReference type="NCBI Taxonomy" id="2762234"/>
    <lineage>
        <taxon>Bacteria</taxon>
        <taxon>Bacillati</taxon>
        <taxon>Bacillota</taxon>
        <taxon>Bacilli</taxon>
        <taxon>Bacillales</taxon>
        <taxon>Caryophanaceae</taxon>
        <taxon>Sporosarcina</taxon>
    </lineage>
</organism>
<dbReference type="Gene3D" id="3.30.70.270">
    <property type="match status" value="1"/>
</dbReference>
<evidence type="ECO:0000259" key="1">
    <source>
        <dbReference type="PROSITE" id="PS50887"/>
    </source>
</evidence>
<evidence type="ECO:0000313" key="2">
    <source>
        <dbReference type="EMBL" id="MBD7984321.1"/>
    </source>
</evidence>
<dbReference type="Pfam" id="PF00990">
    <property type="entry name" value="GGDEF"/>
    <property type="match status" value="1"/>
</dbReference>
<dbReference type="PANTHER" id="PTHR45138:SF9">
    <property type="entry name" value="DIGUANYLATE CYCLASE DGCM-RELATED"/>
    <property type="match status" value="1"/>
</dbReference>
<comment type="caution">
    <text evidence="2">The sequence shown here is derived from an EMBL/GenBank/DDBJ whole genome shotgun (WGS) entry which is preliminary data.</text>
</comment>
<keyword evidence="3" id="KW-1185">Reference proteome</keyword>
<dbReference type="NCBIfam" id="TIGR00254">
    <property type="entry name" value="GGDEF"/>
    <property type="match status" value="1"/>
</dbReference>
<dbReference type="EMBL" id="JACSQN010000005">
    <property type="protein sequence ID" value="MBD7984321.1"/>
    <property type="molecule type" value="Genomic_DNA"/>
</dbReference>
<dbReference type="InterPro" id="IPR043128">
    <property type="entry name" value="Rev_trsase/Diguanyl_cyclase"/>
</dbReference>